<proteinExistence type="predicted"/>
<comment type="caution">
    <text evidence="3">The sequence shown here is derived from an EMBL/GenBank/DDBJ whole genome shotgun (WGS) entry which is preliminary data.</text>
</comment>
<dbReference type="Proteomes" id="UP000253426">
    <property type="component" value="Unassembled WGS sequence"/>
</dbReference>
<gene>
    <name evidence="3" type="ORF">DES53_106333</name>
</gene>
<sequence length="66" mass="7010">MKRLATLATLAFCAGALANCASEPPPPVHVHHYHTKTRTTTKPASVGGYKAPESFEAVTPPSSYSR</sequence>
<feature type="chain" id="PRO_5016860819" description="Lipoprotein" evidence="2">
    <location>
        <begin position="19"/>
        <end position="66"/>
    </location>
</feature>
<keyword evidence="4" id="KW-1185">Reference proteome</keyword>
<dbReference type="EMBL" id="QNRR01000006">
    <property type="protein sequence ID" value="RBP42624.1"/>
    <property type="molecule type" value="Genomic_DNA"/>
</dbReference>
<name>A0A366HK56_9BACT</name>
<feature type="region of interest" description="Disordered" evidence="1">
    <location>
        <begin position="32"/>
        <end position="66"/>
    </location>
</feature>
<protein>
    <recommendedName>
        <fullName evidence="5">Lipoprotein</fullName>
    </recommendedName>
</protein>
<accession>A0A366HK56</accession>
<feature type="signal peptide" evidence="2">
    <location>
        <begin position="1"/>
        <end position="18"/>
    </location>
</feature>
<evidence type="ECO:0000313" key="4">
    <source>
        <dbReference type="Proteomes" id="UP000253426"/>
    </source>
</evidence>
<evidence type="ECO:0000256" key="2">
    <source>
        <dbReference type="SAM" id="SignalP"/>
    </source>
</evidence>
<dbReference type="AlphaFoldDB" id="A0A366HK56"/>
<keyword evidence="2" id="KW-0732">Signal</keyword>
<dbReference type="RefSeq" id="WP_147263471.1">
    <property type="nucleotide sequence ID" value="NZ_QNRR01000006.1"/>
</dbReference>
<evidence type="ECO:0008006" key="5">
    <source>
        <dbReference type="Google" id="ProtNLM"/>
    </source>
</evidence>
<evidence type="ECO:0000313" key="3">
    <source>
        <dbReference type="EMBL" id="RBP42624.1"/>
    </source>
</evidence>
<reference evidence="3 4" key="1">
    <citation type="submission" date="2018-06" db="EMBL/GenBank/DDBJ databases">
        <title>Genomic Encyclopedia of Type Strains, Phase IV (KMG-IV): sequencing the most valuable type-strain genomes for metagenomic binning, comparative biology and taxonomic classification.</title>
        <authorList>
            <person name="Goeker M."/>
        </authorList>
    </citation>
    <scope>NUCLEOTIDE SEQUENCE [LARGE SCALE GENOMIC DNA]</scope>
    <source>
        <strain evidence="3 4">DSM 25532</strain>
    </source>
</reference>
<organism evidence="3 4">
    <name type="scientific">Roseimicrobium gellanilyticum</name>
    <dbReference type="NCBI Taxonomy" id="748857"/>
    <lineage>
        <taxon>Bacteria</taxon>
        <taxon>Pseudomonadati</taxon>
        <taxon>Verrucomicrobiota</taxon>
        <taxon>Verrucomicrobiia</taxon>
        <taxon>Verrucomicrobiales</taxon>
        <taxon>Verrucomicrobiaceae</taxon>
        <taxon>Roseimicrobium</taxon>
    </lineage>
</organism>
<evidence type="ECO:0000256" key="1">
    <source>
        <dbReference type="SAM" id="MobiDB-lite"/>
    </source>
</evidence>